<dbReference type="InterPro" id="IPR019775">
    <property type="entry name" value="WD40_repeat_CS"/>
</dbReference>
<dbReference type="GO" id="GO:0043015">
    <property type="term" value="F:gamma-tubulin binding"/>
    <property type="evidence" value="ECO:0007669"/>
    <property type="project" value="TreeGrafter"/>
</dbReference>
<dbReference type="InterPro" id="IPR027267">
    <property type="entry name" value="AH/BAR_dom_sf"/>
</dbReference>
<dbReference type="GO" id="GO:0000278">
    <property type="term" value="P:mitotic cell cycle"/>
    <property type="evidence" value="ECO:0007669"/>
    <property type="project" value="TreeGrafter"/>
</dbReference>
<dbReference type="GO" id="GO:0036064">
    <property type="term" value="C:ciliary basal body"/>
    <property type="evidence" value="ECO:0007669"/>
    <property type="project" value="TreeGrafter"/>
</dbReference>
<feature type="compositionally biased region" description="Low complexity" evidence="4">
    <location>
        <begin position="575"/>
        <end position="593"/>
    </location>
</feature>
<dbReference type="InterPro" id="IPR036028">
    <property type="entry name" value="SH3-like_dom_sf"/>
</dbReference>
<name>A0A8J4TV88_CLAMG</name>
<dbReference type="Pfam" id="PF03114">
    <property type="entry name" value="BAR"/>
    <property type="match status" value="1"/>
</dbReference>
<dbReference type="Pfam" id="PF00400">
    <property type="entry name" value="WD40"/>
    <property type="match status" value="2"/>
</dbReference>
<dbReference type="AlphaFoldDB" id="A0A8J4TV88"/>
<dbReference type="FunFam" id="2.130.10.10:FF:000726">
    <property type="entry name" value="Neural precursor cell-expressed, developmentally down-regulated 1"/>
    <property type="match status" value="1"/>
</dbReference>
<dbReference type="InterPro" id="IPR052818">
    <property type="entry name" value="NEDD1_Spindle_Assembly"/>
</dbReference>
<dbReference type="SUPFAM" id="SSF103657">
    <property type="entry name" value="BAR/IMD domain-like"/>
    <property type="match status" value="1"/>
</dbReference>
<dbReference type="Pfam" id="PF12894">
    <property type="entry name" value="ANAPC4_WD40"/>
    <property type="match status" value="1"/>
</dbReference>
<dbReference type="Gene3D" id="2.30.30.40">
    <property type="entry name" value="SH3 Domains"/>
    <property type="match status" value="1"/>
</dbReference>
<dbReference type="PROSITE" id="PS50082">
    <property type="entry name" value="WD_REPEATS_2"/>
    <property type="match status" value="1"/>
</dbReference>
<sequence length="939" mass="103299">MLSKMSRIRGNVRPVGYPHTEGILGDCMLIYGAELGVDSAFGSSLVDMGQALKQMAEVRDCMDVRVKRCFINPLKLLQEKELKEIAFHLKKLEGRRLDFDYKKSSRRRFEEAELKQALNKFEESKELAKRSMFNFLENDVDQIQQLLGLVEASMNYHQQSLGILENLRSGLQNKIAATSNRPKRELTSMSNASTMRCTDTCVFPTTSSYDAEVTQELSAKSNCDLSMDQPCCKALFTFNPENQHELGFKKGDTIILTSQVDENCVAMEEVTRLVSAGDCLKIWDSTSMSVVEQFNPHSASHPLAQVCWSSSNQYIVSASSIGDKLVVTSLKTSPVPVMELAEGKKQTRVALNSTSQFLVSGGLDNTVNIWDLKTKRLHRSLKDHKEEVTCVSFNGGDSYIASGSTSGDIILHSITTNLSSKAFGHGPNEPVHDLKYSLIKRSLLGSVSDSGSVVLWDANTQKELHTFEGAHKAPASGLVFSPANDLLFITVGLDKKIVCYDTSSKVIFRSKQVESPLTAVDFTPDGAGLVVGSTQGRIYMYDLRNLSAPVKTTTAHKTSVTCIRFQHSNTRLKTSKTVSGKTSSSQSKRISVKLGQNQQSGPPTPTTLVPAVPEQQPVTRGDGQAHNQGSGGGSEVPSREAEGQYSLDKFNSVGRNSLNLDIFSPVADGFKTHGFISDTPTSRNGGSADVFFREPEGQHSSEKFRVGRNSLDIFSPVRDDYKGHRVSDASSGKKDLDFLPQQGSAHRKNPLGTPGTRCYSPLSVVHTPPPIKEEEAVTSPTHTDTQNNTVEKTNFPRQNVLTTPPAPQSTHVQSVPLFNTPEPSQRREVPTQLSYDSPVSSSQPTAESAAAGASGAASNGAPLTSVQMNFVRNMIHEALEDFRDTCHRDIINLQVEMVRQFYIQLNEIHGLIERYSVNESLVEEIEKLKEENKRLRANY</sequence>
<dbReference type="GO" id="GO:0005737">
    <property type="term" value="C:cytoplasm"/>
    <property type="evidence" value="ECO:0007669"/>
    <property type="project" value="InterPro"/>
</dbReference>
<dbReference type="InterPro" id="IPR036322">
    <property type="entry name" value="WD40_repeat_dom_sf"/>
</dbReference>
<feature type="repeat" description="WD" evidence="3">
    <location>
        <begin position="349"/>
        <end position="380"/>
    </location>
</feature>
<protein>
    <submittedName>
        <fullName evidence="6">Protein NEDD1 isoform X1</fullName>
    </submittedName>
</protein>
<dbReference type="SMART" id="SM00721">
    <property type="entry name" value="BAR"/>
    <property type="match status" value="1"/>
</dbReference>
<gene>
    <name evidence="6" type="primary">nedd1</name>
    <name evidence="6" type="ORF">DAT39_017763</name>
</gene>
<dbReference type="InterPro" id="IPR001680">
    <property type="entry name" value="WD40_rpt"/>
</dbReference>
<dbReference type="PANTHER" id="PTHR44414:SF1">
    <property type="entry name" value="PROTEIN NEDD1"/>
    <property type="match status" value="1"/>
</dbReference>
<keyword evidence="1 3" id="KW-0853">WD repeat</keyword>
<dbReference type="SMART" id="SM00320">
    <property type="entry name" value="WD40"/>
    <property type="match status" value="6"/>
</dbReference>
<evidence type="ECO:0000313" key="6">
    <source>
        <dbReference type="EMBL" id="KAF5892521.1"/>
    </source>
</evidence>
<keyword evidence="7" id="KW-1185">Reference proteome</keyword>
<feature type="region of interest" description="Disordered" evidence="4">
    <location>
        <begin position="722"/>
        <end position="859"/>
    </location>
</feature>
<dbReference type="OrthoDB" id="1602884at2759"/>
<proteinExistence type="predicted"/>
<feature type="compositionally biased region" description="Polar residues" evidence="4">
    <location>
        <begin position="831"/>
        <end position="845"/>
    </location>
</feature>
<dbReference type="GO" id="GO:0007020">
    <property type="term" value="P:microtubule nucleation"/>
    <property type="evidence" value="ECO:0007669"/>
    <property type="project" value="TreeGrafter"/>
</dbReference>
<comment type="caution">
    <text evidence="6">The sequence shown here is derived from an EMBL/GenBank/DDBJ whole genome shotgun (WGS) entry which is preliminary data.</text>
</comment>
<dbReference type="Proteomes" id="UP000727407">
    <property type="component" value="Unassembled WGS sequence"/>
</dbReference>
<dbReference type="PROSITE" id="PS51021">
    <property type="entry name" value="BAR"/>
    <property type="match status" value="1"/>
</dbReference>
<evidence type="ECO:0000313" key="7">
    <source>
        <dbReference type="Proteomes" id="UP000727407"/>
    </source>
</evidence>
<evidence type="ECO:0000256" key="3">
    <source>
        <dbReference type="PROSITE-ProRule" id="PRU00221"/>
    </source>
</evidence>
<reference evidence="6" key="1">
    <citation type="submission" date="2020-07" db="EMBL/GenBank/DDBJ databases">
        <title>Clarias magur genome sequencing, assembly and annotation.</title>
        <authorList>
            <person name="Kushwaha B."/>
            <person name="Kumar R."/>
            <person name="Das P."/>
            <person name="Joshi C.G."/>
            <person name="Kumar D."/>
            <person name="Nagpure N.S."/>
            <person name="Pandey M."/>
            <person name="Agarwal S."/>
            <person name="Srivastava S."/>
            <person name="Singh M."/>
            <person name="Sahoo L."/>
            <person name="Jayasankar P."/>
            <person name="Meher P.K."/>
            <person name="Koringa P.G."/>
            <person name="Iquebal M.A."/>
            <person name="Das S.P."/>
            <person name="Bit A."/>
            <person name="Patnaik S."/>
            <person name="Patel N."/>
            <person name="Shah T.M."/>
            <person name="Hinsu A."/>
            <person name="Jena J.K."/>
        </authorList>
    </citation>
    <scope>NUCLEOTIDE SEQUENCE</scope>
    <source>
        <strain evidence="6">CIFAMagur01</strain>
        <tissue evidence="6">Testis</tissue>
    </source>
</reference>
<feature type="compositionally biased region" description="Basic and acidic residues" evidence="4">
    <location>
        <begin position="722"/>
        <end position="737"/>
    </location>
</feature>
<evidence type="ECO:0000256" key="2">
    <source>
        <dbReference type="ARBA" id="ARBA00022737"/>
    </source>
</evidence>
<dbReference type="SUPFAM" id="SSF50978">
    <property type="entry name" value="WD40 repeat-like"/>
    <property type="match status" value="1"/>
</dbReference>
<dbReference type="CDD" id="cd00200">
    <property type="entry name" value="WD40"/>
    <property type="match status" value="1"/>
</dbReference>
<dbReference type="InterPro" id="IPR004148">
    <property type="entry name" value="BAR_dom"/>
</dbReference>
<dbReference type="InterPro" id="IPR015943">
    <property type="entry name" value="WD40/YVTN_repeat-like_dom_sf"/>
</dbReference>
<feature type="compositionally biased region" description="Polar residues" evidence="4">
    <location>
        <begin position="778"/>
        <end position="823"/>
    </location>
</feature>
<feature type="domain" description="BAR" evidence="5">
    <location>
        <begin position="1"/>
        <end position="180"/>
    </location>
</feature>
<dbReference type="PANTHER" id="PTHR44414">
    <property type="entry name" value="PROTEIN NEDD1"/>
    <property type="match status" value="1"/>
</dbReference>
<evidence type="ECO:0000256" key="4">
    <source>
        <dbReference type="SAM" id="MobiDB-lite"/>
    </source>
</evidence>
<keyword evidence="2" id="KW-0677">Repeat</keyword>
<evidence type="ECO:0000256" key="1">
    <source>
        <dbReference type="ARBA" id="ARBA00022574"/>
    </source>
</evidence>
<dbReference type="GO" id="GO:0005813">
    <property type="term" value="C:centrosome"/>
    <property type="evidence" value="ECO:0007669"/>
    <property type="project" value="TreeGrafter"/>
</dbReference>
<accession>A0A8J4TV88</accession>
<dbReference type="GO" id="GO:0005814">
    <property type="term" value="C:centriole"/>
    <property type="evidence" value="ECO:0007669"/>
    <property type="project" value="TreeGrafter"/>
</dbReference>
<dbReference type="InterPro" id="IPR024977">
    <property type="entry name" value="Apc4-like_WD40_dom"/>
</dbReference>
<dbReference type="SUPFAM" id="SSF50044">
    <property type="entry name" value="SH3-domain"/>
    <property type="match status" value="1"/>
</dbReference>
<dbReference type="EMBL" id="QNUK01000494">
    <property type="protein sequence ID" value="KAF5892521.1"/>
    <property type="molecule type" value="Genomic_DNA"/>
</dbReference>
<organism evidence="6 7">
    <name type="scientific">Clarias magur</name>
    <name type="common">Asian catfish</name>
    <name type="synonym">Macropteronotus magur</name>
    <dbReference type="NCBI Taxonomy" id="1594786"/>
    <lineage>
        <taxon>Eukaryota</taxon>
        <taxon>Metazoa</taxon>
        <taxon>Chordata</taxon>
        <taxon>Craniata</taxon>
        <taxon>Vertebrata</taxon>
        <taxon>Euteleostomi</taxon>
        <taxon>Actinopterygii</taxon>
        <taxon>Neopterygii</taxon>
        <taxon>Teleostei</taxon>
        <taxon>Ostariophysi</taxon>
        <taxon>Siluriformes</taxon>
        <taxon>Clariidae</taxon>
        <taxon>Clarias</taxon>
    </lineage>
</organism>
<feature type="compositionally biased region" description="Low complexity" evidence="4">
    <location>
        <begin position="846"/>
        <end position="859"/>
    </location>
</feature>
<dbReference type="Gene3D" id="2.130.10.10">
    <property type="entry name" value="YVTN repeat-like/Quinoprotein amine dehydrogenase"/>
    <property type="match status" value="2"/>
</dbReference>
<feature type="region of interest" description="Disordered" evidence="4">
    <location>
        <begin position="573"/>
        <end position="641"/>
    </location>
</feature>
<evidence type="ECO:0000259" key="5">
    <source>
        <dbReference type="PROSITE" id="PS51021"/>
    </source>
</evidence>
<dbReference type="GO" id="GO:0000922">
    <property type="term" value="C:spindle pole"/>
    <property type="evidence" value="ECO:0007669"/>
    <property type="project" value="TreeGrafter"/>
</dbReference>
<dbReference type="Gene3D" id="1.20.1270.60">
    <property type="entry name" value="Arfaptin homology (AH) domain/BAR domain"/>
    <property type="match status" value="1"/>
</dbReference>
<dbReference type="FunFam" id="2.130.10.10:FF:001777">
    <property type="entry name" value="Neural precursor cell-expressed, developmentally down-regulated 1"/>
    <property type="match status" value="1"/>
</dbReference>
<dbReference type="PROSITE" id="PS00678">
    <property type="entry name" value="WD_REPEATS_1"/>
    <property type="match status" value="1"/>
</dbReference>